<accession>A0A1F7RVP8</accession>
<sequence>MSVTFNKDSNILTFPSDQNREYPLNDAEGQKGNVLKTKAEVICVDVHKSSNPKQIPLSLSLIDGSFYSNLMNWFLTVCKGMTYKFQYTNDVTGESGLYVRWLNGFKFSFDGLYYKGEIILEKEL</sequence>
<dbReference type="EMBL" id="MGDE01000153">
    <property type="protein sequence ID" value="OGL45084.1"/>
    <property type="molecule type" value="Genomic_DNA"/>
</dbReference>
<reference evidence="1 2" key="1">
    <citation type="journal article" date="2016" name="Nat. Commun.">
        <title>Thousands of microbial genomes shed light on interconnected biogeochemical processes in an aquifer system.</title>
        <authorList>
            <person name="Anantharaman K."/>
            <person name="Brown C.T."/>
            <person name="Hug L.A."/>
            <person name="Sharon I."/>
            <person name="Castelle C.J."/>
            <person name="Probst A.J."/>
            <person name="Thomas B.C."/>
            <person name="Singh A."/>
            <person name="Wilkins M.J."/>
            <person name="Karaoz U."/>
            <person name="Brodie E.L."/>
            <person name="Williams K.H."/>
            <person name="Hubbard S.S."/>
            <person name="Banfield J.F."/>
        </authorList>
    </citation>
    <scope>NUCLEOTIDE SEQUENCE [LARGE SCALE GENOMIC DNA]</scope>
</reference>
<protein>
    <submittedName>
        <fullName evidence="1">Uncharacterized protein</fullName>
    </submittedName>
</protein>
<evidence type="ECO:0000313" key="2">
    <source>
        <dbReference type="Proteomes" id="UP000178797"/>
    </source>
</evidence>
<proteinExistence type="predicted"/>
<dbReference type="Proteomes" id="UP000178797">
    <property type="component" value="Unassembled WGS sequence"/>
</dbReference>
<comment type="caution">
    <text evidence="1">The sequence shown here is derived from an EMBL/GenBank/DDBJ whole genome shotgun (WGS) entry which is preliminary data.</text>
</comment>
<gene>
    <name evidence="1" type="ORF">A2W05_05660</name>
</gene>
<name>A0A1F7RVP8_9BACT</name>
<organism evidence="1 2">
    <name type="scientific">Candidatus Schekmanbacteria bacterium RBG_16_38_10</name>
    <dbReference type="NCBI Taxonomy" id="1817879"/>
    <lineage>
        <taxon>Bacteria</taxon>
        <taxon>Candidatus Schekmaniibacteriota</taxon>
    </lineage>
</organism>
<dbReference type="AlphaFoldDB" id="A0A1F7RVP8"/>
<evidence type="ECO:0000313" key="1">
    <source>
        <dbReference type="EMBL" id="OGL45084.1"/>
    </source>
</evidence>